<evidence type="ECO:0000256" key="1">
    <source>
        <dbReference type="SAM" id="MobiDB-lite"/>
    </source>
</evidence>
<sequence length="120" mass="13148">MVLPNGQEDRGDQGITGKWGRQDPCYDLRGAGRREGAGLGVAAVRVRGCGIATRHVGRHRRNVRRRDVVLLRDDVPVIAARESARLRGGDKRPSNQAEHGEGREQARYGGSDRHPLPGSH</sequence>
<feature type="region of interest" description="Disordered" evidence="1">
    <location>
        <begin position="1"/>
        <end position="23"/>
    </location>
</feature>
<evidence type="ECO:0000313" key="2">
    <source>
        <dbReference type="EMBL" id="BAU91422.1"/>
    </source>
</evidence>
<name>A0A169R420_9HYPH</name>
<dbReference type="EMBL" id="AP014809">
    <property type="protein sequence ID" value="BAU91422.1"/>
    <property type="molecule type" value="Genomic_DNA"/>
</dbReference>
<evidence type="ECO:0000313" key="3">
    <source>
        <dbReference type="Proteomes" id="UP000218288"/>
    </source>
</evidence>
<feature type="region of interest" description="Disordered" evidence="1">
    <location>
        <begin position="82"/>
        <end position="120"/>
    </location>
</feature>
<proteinExistence type="predicted"/>
<dbReference type="Proteomes" id="UP000218288">
    <property type="component" value="Chromosome"/>
</dbReference>
<organism evidence="2 3">
    <name type="scientific">Methylorubrum populi</name>
    <dbReference type="NCBI Taxonomy" id="223967"/>
    <lineage>
        <taxon>Bacteria</taxon>
        <taxon>Pseudomonadati</taxon>
        <taxon>Pseudomonadota</taxon>
        <taxon>Alphaproteobacteria</taxon>
        <taxon>Hyphomicrobiales</taxon>
        <taxon>Methylobacteriaceae</taxon>
        <taxon>Methylorubrum</taxon>
    </lineage>
</organism>
<protein>
    <submittedName>
        <fullName evidence="2">Dissimilatory sulfite reductase beta subunit</fullName>
    </submittedName>
</protein>
<accession>A0A169R420</accession>
<reference evidence="2 3" key="1">
    <citation type="journal article" date="2016" name="Genome Announc.">
        <title>Complete Genome Sequence of Methylobacterium populi P-1M, Isolated from Pink-Pigmented Household Biofilm.</title>
        <authorList>
            <person name="Morohoshi T."/>
            <person name="Ikeda T."/>
        </authorList>
    </citation>
    <scope>NUCLEOTIDE SEQUENCE [LARGE SCALE GENOMIC DNA]</scope>
    <source>
        <strain evidence="2 3">P-1M</strain>
    </source>
</reference>
<dbReference type="AlphaFoldDB" id="A0A169R420"/>
<gene>
    <name evidence="2" type="primary">dsrB</name>
    <name evidence="2" type="ORF">MPPM_2817</name>
</gene>